<dbReference type="AlphaFoldDB" id="A0A645JMX5"/>
<sequence>MRRIADEGADLAIFNRFSKLESHGEGFAAEMLQVMSSGVPVLTVTSPTHLESWRHFTGGIARELPPDTAALNAWFAT</sequence>
<dbReference type="InterPro" id="IPR018912">
    <property type="entry name" value="DUF2478"/>
</dbReference>
<comment type="caution">
    <text evidence="1">The sequence shown here is derived from an EMBL/GenBank/DDBJ whole genome shotgun (WGS) entry which is preliminary data.</text>
</comment>
<organism evidence="1">
    <name type="scientific">bioreactor metagenome</name>
    <dbReference type="NCBI Taxonomy" id="1076179"/>
    <lineage>
        <taxon>unclassified sequences</taxon>
        <taxon>metagenomes</taxon>
        <taxon>ecological metagenomes</taxon>
    </lineage>
</organism>
<name>A0A645JMX5_9ZZZZ</name>
<gene>
    <name evidence="1" type="ORF">SDC9_212760</name>
</gene>
<evidence type="ECO:0008006" key="2">
    <source>
        <dbReference type="Google" id="ProtNLM"/>
    </source>
</evidence>
<protein>
    <recommendedName>
        <fullName evidence="2">DUF2478 domain-containing protein</fullName>
    </recommendedName>
</protein>
<reference evidence="1" key="1">
    <citation type="submission" date="2019-08" db="EMBL/GenBank/DDBJ databases">
        <authorList>
            <person name="Kucharzyk K."/>
            <person name="Murdoch R.W."/>
            <person name="Higgins S."/>
            <person name="Loffler F."/>
        </authorList>
    </citation>
    <scope>NUCLEOTIDE SEQUENCE</scope>
</reference>
<dbReference type="EMBL" id="VSSQ01146667">
    <property type="protein sequence ID" value="MPN64981.1"/>
    <property type="molecule type" value="Genomic_DNA"/>
</dbReference>
<evidence type="ECO:0000313" key="1">
    <source>
        <dbReference type="EMBL" id="MPN64981.1"/>
    </source>
</evidence>
<dbReference type="Pfam" id="PF10649">
    <property type="entry name" value="DUF2478"/>
    <property type="match status" value="1"/>
</dbReference>
<accession>A0A645JMX5</accession>
<proteinExistence type="predicted"/>